<sequence length="202" mass="21622">MATSQWRAGKWKMAVIAGAAAIAVTGGIAAPAGAAPQSGSVADRLSIGTQDLSGDVQLGDPAPPRDHPGGRPLIRHHWVVRFGYATVSALNQRTNYAWQSNHKDWTVAIVGNNIQGKEVTIYTKITNNLIYGEGGVTDGATYETSKVALAHNTIVAQGNVNIVTEIVNVHFISPKFEDVYSAQCRAQEDLRNPVEKLTCLMS</sequence>
<dbReference type="OrthoDB" id="4187603at2"/>
<dbReference type="AlphaFoldDB" id="A0A6N7KYY3"/>
<keyword evidence="3" id="KW-1185">Reference proteome</keyword>
<organism evidence="2 3">
    <name type="scientific">Streptomyces kaniharaensis</name>
    <dbReference type="NCBI Taxonomy" id="212423"/>
    <lineage>
        <taxon>Bacteria</taxon>
        <taxon>Bacillati</taxon>
        <taxon>Actinomycetota</taxon>
        <taxon>Actinomycetes</taxon>
        <taxon>Kitasatosporales</taxon>
        <taxon>Streptomycetaceae</taxon>
        <taxon>Streptomyces</taxon>
    </lineage>
</organism>
<comment type="caution">
    <text evidence="2">The sequence shown here is derived from an EMBL/GenBank/DDBJ whole genome shotgun (WGS) entry which is preliminary data.</text>
</comment>
<evidence type="ECO:0000256" key="1">
    <source>
        <dbReference type="SAM" id="SignalP"/>
    </source>
</evidence>
<evidence type="ECO:0000313" key="2">
    <source>
        <dbReference type="EMBL" id="MQS16025.1"/>
    </source>
</evidence>
<keyword evidence="1" id="KW-0732">Signal</keyword>
<feature type="chain" id="PRO_5027092827" evidence="1">
    <location>
        <begin position="35"/>
        <end position="202"/>
    </location>
</feature>
<protein>
    <submittedName>
        <fullName evidence="2">Uncharacterized protein</fullName>
    </submittedName>
</protein>
<feature type="signal peptide" evidence="1">
    <location>
        <begin position="1"/>
        <end position="34"/>
    </location>
</feature>
<gene>
    <name evidence="2" type="ORF">F7Q99_28215</name>
</gene>
<dbReference type="EMBL" id="WBOF01000002">
    <property type="protein sequence ID" value="MQS16025.1"/>
    <property type="molecule type" value="Genomic_DNA"/>
</dbReference>
<proteinExistence type="predicted"/>
<name>A0A6N7KYY3_9ACTN</name>
<dbReference type="Proteomes" id="UP000450000">
    <property type="component" value="Unassembled WGS sequence"/>
</dbReference>
<dbReference type="RefSeq" id="WP_153466787.1">
    <property type="nucleotide sequence ID" value="NZ_WBOF01000002.1"/>
</dbReference>
<evidence type="ECO:0000313" key="3">
    <source>
        <dbReference type="Proteomes" id="UP000450000"/>
    </source>
</evidence>
<accession>A0A6N7KYY3</accession>
<reference evidence="2 3" key="1">
    <citation type="submission" date="2019-09" db="EMBL/GenBank/DDBJ databases">
        <title>Genome Sequences of Streptomyces kaniharaensis ATCC 21070.</title>
        <authorList>
            <person name="Zhu W."/>
            <person name="De Crecy-Lagard V."/>
            <person name="Richards N.G."/>
        </authorList>
    </citation>
    <scope>NUCLEOTIDE SEQUENCE [LARGE SCALE GENOMIC DNA]</scope>
    <source>
        <strain evidence="2 3">SF-557</strain>
    </source>
</reference>